<dbReference type="InterPro" id="IPR033138">
    <property type="entry name" value="Cu_oxidase_CS"/>
</dbReference>
<dbReference type="Proteomes" id="UP000188937">
    <property type="component" value="Chromosome"/>
</dbReference>
<gene>
    <name evidence="2" type="ORF">A0U92_13045</name>
</gene>
<evidence type="ECO:0000313" key="3">
    <source>
        <dbReference type="Proteomes" id="UP000188937"/>
    </source>
</evidence>
<reference evidence="2 3" key="1">
    <citation type="submission" date="2016-03" db="EMBL/GenBank/DDBJ databases">
        <title>Acetic acid bacteria sequencing.</title>
        <authorList>
            <person name="Brandt J."/>
            <person name="Jakob F."/>
            <person name="Vogel R.F."/>
        </authorList>
    </citation>
    <scope>NUCLEOTIDE SEQUENCE [LARGE SCALE GENOMIC DNA]</scope>
    <source>
        <strain evidence="2 3">TMW2.1153</strain>
    </source>
</reference>
<dbReference type="KEGG" id="aace:A0U92_13045"/>
<keyword evidence="1" id="KW-0479">Metal-binding</keyword>
<dbReference type="GO" id="GO:0046872">
    <property type="term" value="F:metal ion binding"/>
    <property type="evidence" value="ECO:0007669"/>
    <property type="project" value="UniProtKB-KW"/>
</dbReference>
<name>A0A1U9KIB0_ACEAC</name>
<evidence type="ECO:0000313" key="2">
    <source>
        <dbReference type="EMBL" id="AQS85545.1"/>
    </source>
</evidence>
<accession>A0A1U9KIB0</accession>
<protein>
    <submittedName>
        <fullName evidence="2">Uncharacterized protein</fullName>
    </submittedName>
</protein>
<organism evidence="2 3">
    <name type="scientific">Acetobacter aceti</name>
    <dbReference type="NCBI Taxonomy" id="435"/>
    <lineage>
        <taxon>Bacteria</taxon>
        <taxon>Pseudomonadati</taxon>
        <taxon>Pseudomonadota</taxon>
        <taxon>Alphaproteobacteria</taxon>
        <taxon>Acetobacterales</taxon>
        <taxon>Acetobacteraceae</taxon>
        <taxon>Acetobacter</taxon>
        <taxon>Acetobacter subgen. Acetobacter</taxon>
    </lineage>
</organism>
<evidence type="ECO:0000256" key="1">
    <source>
        <dbReference type="ARBA" id="ARBA00022723"/>
    </source>
</evidence>
<dbReference type="EMBL" id="CP014692">
    <property type="protein sequence ID" value="AQS85545.1"/>
    <property type="molecule type" value="Genomic_DNA"/>
</dbReference>
<proteinExistence type="predicted"/>
<dbReference type="PROSITE" id="PS00079">
    <property type="entry name" value="MULTICOPPER_OXIDASE1"/>
    <property type="match status" value="1"/>
</dbReference>
<keyword evidence="3" id="KW-1185">Reference proteome</keyword>
<dbReference type="AlphaFoldDB" id="A0A1U9KIB0"/>
<sequence>MSIKPMLSQECTDIRQPGIYVLECRMNTDMICGLKTRLYISKKNKKMETLSIWNGPVKNQVQIFIKEPFWI</sequence>